<dbReference type="NCBIfam" id="NF001813">
    <property type="entry name" value="PRK00549.1"/>
    <property type="match status" value="1"/>
</dbReference>
<dbReference type="SUPFAM" id="SSF53218">
    <property type="entry name" value="Molybdenum cofactor biosynthesis proteins"/>
    <property type="match status" value="1"/>
</dbReference>
<dbReference type="Proteomes" id="UP000516046">
    <property type="component" value="Chromosome"/>
</dbReference>
<dbReference type="AlphaFoldDB" id="A0A7G9WHS8"/>
<sequence>MKAEIISVGTELLLGQVINSDTAYVARELAALGFDIRYTCTVGDNSRRLAETLQNAFAHSDIVVTTGGLGPTDDDLTKQTCAAAAGRKLVCHEGTKQRLETYFKGREFGQSQMNQAMLPQGCTVFQNDHGTAPGCGFTTEDGKVLVMLPGPPRELLPMLQNYAVPYLSQWADGAISSTNIHAFGIGEGSAAEKISDLMQGANPTAATYALEDEMYVRVTAKAKTKEEAQALCKPLAAQVQQRLGDFVYGTDVASLEVVVVRELQKQGKMLATAESCTGGMLAERITDIAGASQVFHMGLVTYANEIKNMLLGVPQEILNTKGAVCPETAFAMAQGVRQKAGADFGIGITGVAGPKTSEGKPVGYILIALADGEHTYLRTMTGQGGRKDRDYLRHLAASNALDMLRRRLFGLPDIECTAFEKH</sequence>
<dbReference type="InterPro" id="IPR008136">
    <property type="entry name" value="CinA_C"/>
</dbReference>
<dbReference type="SUPFAM" id="SSF142433">
    <property type="entry name" value="CinA-like"/>
    <property type="match status" value="1"/>
</dbReference>
<gene>
    <name evidence="1" type="primary">cinA</name>
    <name evidence="3" type="ORF">H6X83_00800</name>
</gene>
<accession>A0A7G9WHS8</accession>
<dbReference type="PANTHER" id="PTHR13939">
    <property type="entry name" value="NICOTINAMIDE-NUCLEOTIDE AMIDOHYDROLASE PNCC"/>
    <property type="match status" value="1"/>
</dbReference>
<dbReference type="InterPro" id="IPR008135">
    <property type="entry name" value="Competence-induced_CinA"/>
</dbReference>
<name>A0A7G9WHS8_9FIRM</name>
<dbReference type="SMART" id="SM00852">
    <property type="entry name" value="MoCF_biosynth"/>
    <property type="match status" value="1"/>
</dbReference>
<dbReference type="NCBIfam" id="TIGR00200">
    <property type="entry name" value="cinA_nterm"/>
    <property type="match status" value="1"/>
</dbReference>
<evidence type="ECO:0000313" key="4">
    <source>
        <dbReference type="Proteomes" id="UP000516046"/>
    </source>
</evidence>
<dbReference type="InterPro" id="IPR041424">
    <property type="entry name" value="CinA_KH"/>
</dbReference>
<evidence type="ECO:0000259" key="2">
    <source>
        <dbReference type="SMART" id="SM00852"/>
    </source>
</evidence>
<dbReference type="RefSeq" id="WP_212507305.1">
    <property type="nucleotide sequence ID" value="NZ_CP060696.1"/>
</dbReference>
<dbReference type="InterPro" id="IPR050101">
    <property type="entry name" value="CinA"/>
</dbReference>
<dbReference type="InterPro" id="IPR036653">
    <property type="entry name" value="CinA-like_C"/>
</dbReference>
<proteinExistence type="inferred from homology"/>
<dbReference type="NCBIfam" id="TIGR00199">
    <property type="entry name" value="PncC_domain"/>
    <property type="match status" value="1"/>
</dbReference>
<dbReference type="EMBL" id="CP060696">
    <property type="protein sequence ID" value="QNO18240.1"/>
    <property type="molecule type" value="Genomic_DNA"/>
</dbReference>
<dbReference type="NCBIfam" id="TIGR00177">
    <property type="entry name" value="molyb_syn"/>
    <property type="match status" value="1"/>
</dbReference>
<keyword evidence="4" id="KW-1185">Reference proteome</keyword>
<dbReference type="KEGG" id="caml:H6X83_00800"/>
<dbReference type="Pfam" id="PF18146">
    <property type="entry name" value="CinA_KH"/>
    <property type="match status" value="1"/>
</dbReference>
<protein>
    <recommendedName>
        <fullName evidence="1">Putative competence-damage inducible protein</fullName>
    </recommendedName>
</protein>
<dbReference type="HAMAP" id="MF_00226_B">
    <property type="entry name" value="CinA_B"/>
    <property type="match status" value="1"/>
</dbReference>
<dbReference type="InterPro" id="IPR036425">
    <property type="entry name" value="MoaB/Mog-like_dom_sf"/>
</dbReference>
<dbReference type="Gene3D" id="3.40.980.10">
    <property type="entry name" value="MoaB/Mog-like domain"/>
    <property type="match status" value="1"/>
</dbReference>
<reference evidence="3 4" key="1">
    <citation type="submission" date="2020-08" db="EMBL/GenBank/DDBJ databases">
        <authorList>
            <person name="Ren C."/>
            <person name="Gu Y."/>
            <person name="Xu Y."/>
        </authorList>
    </citation>
    <scope>NUCLEOTIDE SEQUENCE [LARGE SCALE GENOMIC DNA]</scope>
    <source>
        <strain evidence="3 4">LBM18003</strain>
    </source>
</reference>
<dbReference type="Gene3D" id="3.90.950.20">
    <property type="entry name" value="CinA-like"/>
    <property type="match status" value="1"/>
</dbReference>
<dbReference type="Pfam" id="PF00994">
    <property type="entry name" value="MoCF_biosynth"/>
    <property type="match status" value="1"/>
</dbReference>
<feature type="domain" description="MoaB/Mog" evidence="2">
    <location>
        <begin position="4"/>
        <end position="170"/>
    </location>
</feature>
<organism evidence="3 4">
    <name type="scientific">Caproicibacterium amylolyticum</name>
    <dbReference type="NCBI Taxonomy" id="2766537"/>
    <lineage>
        <taxon>Bacteria</taxon>
        <taxon>Bacillati</taxon>
        <taxon>Bacillota</taxon>
        <taxon>Clostridia</taxon>
        <taxon>Eubacteriales</taxon>
        <taxon>Oscillospiraceae</taxon>
        <taxon>Caproicibacterium</taxon>
    </lineage>
</organism>
<evidence type="ECO:0000313" key="3">
    <source>
        <dbReference type="EMBL" id="QNO18240.1"/>
    </source>
</evidence>
<dbReference type="CDD" id="cd00885">
    <property type="entry name" value="cinA"/>
    <property type="match status" value="1"/>
</dbReference>
<dbReference type="PIRSF" id="PIRSF006728">
    <property type="entry name" value="CinA"/>
    <property type="match status" value="1"/>
</dbReference>
<dbReference type="PANTHER" id="PTHR13939:SF0">
    <property type="entry name" value="NMN AMIDOHYDROLASE-LIKE PROTEIN YFAY"/>
    <property type="match status" value="1"/>
</dbReference>
<dbReference type="Pfam" id="PF02464">
    <property type="entry name" value="CinA"/>
    <property type="match status" value="1"/>
</dbReference>
<evidence type="ECO:0000256" key="1">
    <source>
        <dbReference type="HAMAP-Rule" id="MF_00226"/>
    </source>
</evidence>
<dbReference type="InterPro" id="IPR001453">
    <property type="entry name" value="MoaB/Mog_dom"/>
</dbReference>
<dbReference type="Gene3D" id="3.30.70.2860">
    <property type="match status" value="1"/>
</dbReference>
<comment type="similarity">
    <text evidence="1">Belongs to the CinA family.</text>
</comment>